<reference evidence="2" key="1">
    <citation type="submission" date="2014-11" db="EMBL/GenBank/DDBJ databases">
        <authorList>
            <person name="Otto D Thomas"/>
            <person name="Naeem Raeece"/>
        </authorList>
    </citation>
    <scope>NUCLEOTIDE SEQUENCE</scope>
</reference>
<feature type="region of interest" description="Disordered" evidence="1">
    <location>
        <begin position="1"/>
        <end position="52"/>
    </location>
</feature>
<dbReference type="VEuPathDB" id="CryptoDB:Cvel_18582"/>
<evidence type="ECO:0000256" key="1">
    <source>
        <dbReference type="SAM" id="MobiDB-lite"/>
    </source>
</evidence>
<gene>
    <name evidence="2" type="ORF">Cvel_18582</name>
</gene>
<dbReference type="EMBL" id="CDMZ01000607">
    <property type="protein sequence ID" value="CEM17799.1"/>
    <property type="molecule type" value="Genomic_DNA"/>
</dbReference>
<sequence>MSAATVDPEREPGQEESPLTSVPLKSELGQDSTMGEEESGFVSPDGSDCTHHETHVSAPIASVGIFALVSAAEAKKVEVEGQQSPQVVEGEKESITTKMQVLIASLCTLDDEVRRRLTERSDPTYCSVENGPEKTDGEMPLPVRTECLVGEADEGKEERKTENGVNEVSFNACVQRSLETHPDSSTLCSEKKVNVCEGEIELQIAMLSAPLPAHESGDSVAEVARPTGCENKERGEDEAVKSHFQKPAIYSISLSNSGSEQKDPIDAAVAKTIAEMHKSQEMYDQAYRDFTQLQLQLQTLRLQKIEPPA</sequence>
<organism evidence="2">
    <name type="scientific">Chromera velia CCMP2878</name>
    <dbReference type="NCBI Taxonomy" id="1169474"/>
    <lineage>
        <taxon>Eukaryota</taxon>
        <taxon>Sar</taxon>
        <taxon>Alveolata</taxon>
        <taxon>Colpodellida</taxon>
        <taxon>Chromeraceae</taxon>
        <taxon>Chromera</taxon>
    </lineage>
</organism>
<protein>
    <submittedName>
        <fullName evidence="2">Uncharacterized protein</fullName>
    </submittedName>
</protein>
<name>A0A0G4FT02_9ALVE</name>
<evidence type="ECO:0000313" key="2">
    <source>
        <dbReference type="EMBL" id="CEM17799.1"/>
    </source>
</evidence>
<dbReference type="AlphaFoldDB" id="A0A0G4FT02"/>
<proteinExistence type="predicted"/>
<dbReference type="PhylomeDB" id="A0A0G4FT02"/>
<accession>A0A0G4FT02</accession>